<evidence type="ECO:0000313" key="11">
    <source>
        <dbReference type="Proteomes" id="UP000472263"/>
    </source>
</evidence>
<feature type="transmembrane region" description="Helical" evidence="8">
    <location>
        <begin position="143"/>
        <end position="167"/>
    </location>
</feature>
<dbReference type="SUPFAM" id="SSF81321">
    <property type="entry name" value="Family A G protein-coupled receptor-like"/>
    <property type="match status" value="1"/>
</dbReference>
<evidence type="ECO:0000256" key="4">
    <source>
        <dbReference type="ARBA" id="ARBA00023040"/>
    </source>
</evidence>
<evidence type="ECO:0000313" key="10">
    <source>
        <dbReference type="Ensembl" id="ENSMMDP00005028840.1"/>
    </source>
</evidence>
<keyword evidence="4" id="KW-0297">G-protein coupled receptor</keyword>
<feature type="transmembrane region" description="Helical" evidence="8">
    <location>
        <begin position="196"/>
        <end position="221"/>
    </location>
</feature>
<organism evidence="10 11">
    <name type="scientific">Myripristis murdjan</name>
    <name type="common">pinecone soldierfish</name>
    <dbReference type="NCBI Taxonomy" id="586833"/>
    <lineage>
        <taxon>Eukaryota</taxon>
        <taxon>Metazoa</taxon>
        <taxon>Chordata</taxon>
        <taxon>Craniata</taxon>
        <taxon>Vertebrata</taxon>
        <taxon>Euteleostomi</taxon>
        <taxon>Actinopterygii</taxon>
        <taxon>Neopterygii</taxon>
        <taxon>Teleostei</taxon>
        <taxon>Neoteleostei</taxon>
        <taxon>Acanthomorphata</taxon>
        <taxon>Holocentriformes</taxon>
        <taxon>Holocentridae</taxon>
        <taxon>Myripristis</taxon>
    </lineage>
</organism>
<dbReference type="InterPro" id="IPR017452">
    <property type="entry name" value="GPCR_Rhodpsn_7TM"/>
</dbReference>
<dbReference type="InterPro" id="IPR047160">
    <property type="entry name" value="GP183-like"/>
</dbReference>
<feature type="transmembrane region" description="Helical" evidence="8">
    <location>
        <begin position="108"/>
        <end position="131"/>
    </location>
</feature>
<evidence type="ECO:0000256" key="3">
    <source>
        <dbReference type="ARBA" id="ARBA00022989"/>
    </source>
</evidence>
<evidence type="ECO:0000259" key="9">
    <source>
        <dbReference type="PROSITE" id="PS50262"/>
    </source>
</evidence>
<dbReference type="Pfam" id="PF00001">
    <property type="entry name" value="7tm_1"/>
    <property type="match status" value="1"/>
</dbReference>
<sequence length="299" mass="34417">MPSNLTSNSTVIPLLKVESVTSRVPAHTQYHMVLLFIYSVVLLSGSFGLSLMVRNLQTNIRSITTIAVLNLIFTHFLFLVTVPFRIYYYTTHQWALGLGWCKTVSGMIHIHMYVSFVLYVVILFTRLLTFYHKAEQVEVYRRLHALIMSAALWLVVIIIVPCVLHFLYASDASSYTHCFQFGSNIEREYAAKVFNYVISILIIVVTIILTALQANVLLILYRKYGRGCMSQQIFWAQVKSLCFALIMVVCFLPYHMFRLYYIEHLDLQDINEVFLSMTTLTCLDMLTFVGRGTLFPSPI</sequence>
<dbReference type="AlphaFoldDB" id="A0A667YEQ1"/>
<evidence type="ECO:0000256" key="2">
    <source>
        <dbReference type="ARBA" id="ARBA00022692"/>
    </source>
</evidence>
<dbReference type="PRINTS" id="PR01157">
    <property type="entry name" value="P2YPURNOCPTR"/>
</dbReference>
<evidence type="ECO:0000256" key="1">
    <source>
        <dbReference type="ARBA" id="ARBA00004141"/>
    </source>
</evidence>
<keyword evidence="11" id="KW-1185">Reference proteome</keyword>
<dbReference type="GeneTree" id="ENSGT01030000234518"/>
<comment type="subcellular location">
    <subcellularLocation>
        <location evidence="1">Membrane</location>
        <topology evidence="1">Multi-pass membrane protein</topology>
    </subcellularLocation>
</comment>
<dbReference type="GO" id="GO:0004930">
    <property type="term" value="F:G protein-coupled receptor activity"/>
    <property type="evidence" value="ECO:0007669"/>
    <property type="project" value="UniProtKB-KW"/>
</dbReference>
<dbReference type="GO" id="GO:0008142">
    <property type="term" value="F:oxysterol binding"/>
    <property type="evidence" value="ECO:0007669"/>
    <property type="project" value="InterPro"/>
</dbReference>
<evidence type="ECO:0000256" key="5">
    <source>
        <dbReference type="ARBA" id="ARBA00023136"/>
    </source>
</evidence>
<dbReference type="PROSITE" id="PS50262">
    <property type="entry name" value="G_PROTEIN_RECEP_F1_2"/>
    <property type="match status" value="1"/>
</dbReference>
<name>A0A667YEQ1_9TELE</name>
<keyword evidence="3 8" id="KW-1133">Transmembrane helix</keyword>
<dbReference type="Ensembl" id="ENSMMDT00005029524.1">
    <property type="protein sequence ID" value="ENSMMDP00005028840.1"/>
    <property type="gene ID" value="ENSMMDG00005013739.1"/>
</dbReference>
<keyword evidence="7" id="KW-0807">Transducer</keyword>
<feature type="transmembrane region" description="Helical" evidence="8">
    <location>
        <begin position="233"/>
        <end position="254"/>
    </location>
</feature>
<keyword evidence="6" id="KW-0675">Receptor</keyword>
<reference evidence="10" key="1">
    <citation type="submission" date="2019-06" db="EMBL/GenBank/DDBJ databases">
        <authorList>
            <consortium name="Wellcome Sanger Institute Data Sharing"/>
        </authorList>
    </citation>
    <scope>NUCLEOTIDE SEQUENCE [LARGE SCALE GENOMIC DNA]</scope>
</reference>
<feature type="transmembrane region" description="Helical" evidence="8">
    <location>
        <begin position="65"/>
        <end position="88"/>
    </location>
</feature>
<accession>A0A667YEQ1</accession>
<dbReference type="PANTHER" id="PTHR24237:SF35">
    <property type="entry name" value="G-PROTEIN COUPLED RECEPTOR 141-RELATED"/>
    <property type="match status" value="1"/>
</dbReference>
<feature type="transmembrane region" description="Helical" evidence="8">
    <location>
        <begin position="30"/>
        <end position="53"/>
    </location>
</feature>
<dbReference type="GO" id="GO:0016020">
    <property type="term" value="C:membrane"/>
    <property type="evidence" value="ECO:0007669"/>
    <property type="project" value="UniProtKB-SubCell"/>
</dbReference>
<reference evidence="10" key="2">
    <citation type="submission" date="2025-08" db="UniProtKB">
        <authorList>
            <consortium name="Ensembl"/>
        </authorList>
    </citation>
    <scope>IDENTIFICATION</scope>
</reference>
<evidence type="ECO:0000256" key="6">
    <source>
        <dbReference type="ARBA" id="ARBA00023170"/>
    </source>
</evidence>
<evidence type="ECO:0000256" key="7">
    <source>
        <dbReference type="ARBA" id="ARBA00023224"/>
    </source>
</evidence>
<evidence type="ECO:0000256" key="8">
    <source>
        <dbReference type="SAM" id="Phobius"/>
    </source>
</evidence>
<gene>
    <name evidence="10" type="primary">GPR141</name>
</gene>
<dbReference type="Gene3D" id="1.20.1070.10">
    <property type="entry name" value="Rhodopsin 7-helix transmembrane proteins"/>
    <property type="match status" value="1"/>
</dbReference>
<dbReference type="Proteomes" id="UP000472263">
    <property type="component" value="Chromosome 20"/>
</dbReference>
<feature type="transmembrane region" description="Helical" evidence="8">
    <location>
        <begin position="274"/>
        <end position="294"/>
    </location>
</feature>
<keyword evidence="5 8" id="KW-0472">Membrane</keyword>
<proteinExistence type="predicted"/>
<dbReference type="InterPro" id="IPR000276">
    <property type="entry name" value="GPCR_Rhodpsn"/>
</dbReference>
<feature type="domain" description="G-protein coupled receptors family 1 profile" evidence="9">
    <location>
        <begin position="44"/>
        <end position="260"/>
    </location>
</feature>
<dbReference type="PANTHER" id="PTHR24237">
    <property type="entry name" value="G-PROTEIN COUPLED RECEPTOR"/>
    <property type="match status" value="1"/>
</dbReference>
<protein>
    <submittedName>
        <fullName evidence="10">G protein-coupled receptor 141</fullName>
    </submittedName>
</protein>
<reference evidence="10" key="3">
    <citation type="submission" date="2025-09" db="UniProtKB">
        <authorList>
            <consortium name="Ensembl"/>
        </authorList>
    </citation>
    <scope>IDENTIFICATION</scope>
</reference>
<dbReference type="InParanoid" id="A0A667YEQ1"/>
<keyword evidence="2 8" id="KW-0812">Transmembrane</keyword>